<feature type="domain" description="4Fe-4S ferredoxin-type" evidence="9">
    <location>
        <begin position="195"/>
        <end position="225"/>
    </location>
</feature>
<keyword evidence="6" id="KW-0408">Iron</keyword>
<reference evidence="10 11" key="1">
    <citation type="submission" date="2018-07" db="EMBL/GenBank/DDBJ databases">
        <title>Campylobacter zealandensis sp. nov., isolated from birds and water in New Zealand.</title>
        <authorList>
            <person name="Wilkinson D.A."/>
            <person name="Biggs P.J."/>
            <person name="French N.P."/>
            <person name="Midwinter A.C."/>
        </authorList>
    </citation>
    <scope>NUCLEOTIDE SEQUENCE [LARGE SCALE GENOMIC DNA]</scope>
    <source>
        <strain evidence="10 11">B423b</strain>
    </source>
</reference>
<feature type="transmembrane region" description="Helical" evidence="8">
    <location>
        <begin position="118"/>
        <end position="136"/>
    </location>
</feature>
<dbReference type="InterPro" id="IPR011886">
    <property type="entry name" value="NapH_MauN"/>
</dbReference>
<dbReference type="PANTHER" id="PTHR30176">
    <property type="entry name" value="FERREDOXIN-TYPE PROTEIN NAPH"/>
    <property type="match status" value="1"/>
</dbReference>
<name>A0A4Q9JVN2_9BACT</name>
<dbReference type="Pfam" id="PF12801">
    <property type="entry name" value="Fer4_5"/>
    <property type="match status" value="2"/>
</dbReference>
<keyword evidence="8" id="KW-0472">Membrane</keyword>
<evidence type="ECO:0000256" key="2">
    <source>
        <dbReference type="ARBA" id="ARBA00022485"/>
    </source>
</evidence>
<keyword evidence="4" id="KW-0677">Repeat</keyword>
<dbReference type="GO" id="GO:0046872">
    <property type="term" value="F:metal ion binding"/>
    <property type="evidence" value="ECO:0007669"/>
    <property type="project" value="UniProtKB-KW"/>
</dbReference>
<dbReference type="AlphaFoldDB" id="A0A4Q9JVN2"/>
<organism evidence="10 11">
    <name type="scientific">Campylobacter novaezeelandiae</name>
    <dbReference type="NCBI Taxonomy" id="2267891"/>
    <lineage>
        <taxon>Bacteria</taxon>
        <taxon>Pseudomonadati</taxon>
        <taxon>Campylobacterota</taxon>
        <taxon>Epsilonproteobacteria</taxon>
        <taxon>Campylobacterales</taxon>
        <taxon>Campylobacteraceae</taxon>
        <taxon>Campylobacter</taxon>
    </lineage>
</organism>
<accession>A0A4Q9JVN2</accession>
<dbReference type="PROSITE" id="PS51379">
    <property type="entry name" value="4FE4S_FER_2"/>
    <property type="match status" value="2"/>
</dbReference>
<dbReference type="PROSITE" id="PS00198">
    <property type="entry name" value="4FE4S_FER_1"/>
    <property type="match status" value="1"/>
</dbReference>
<dbReference type="SUPFAM" id="SSF54862">
    <property type="entry name" value="4Fe-4S ferredoxins"/>
    <property type="match status" value="1"/>
</dbReference>
<gene>
    <name evidence="10" type="ORF">DU473_00035</name>
</gene>
<dbReference type="PANTHER" id="PTHR30176:SF3">
    <property type="entry name" value="FERREDOXIN-TYPE PROTEIN NAPH"/>
    <property type="match status" value="1"/>
</dbReference>
<dbReference type="InterPro" id="IPR017900">
    <property type="entry name" value="4Fe4S_Fe_S_CS"/>
</dbReference>
<feature type="transmembrane region" description="Helical" evidence="8">
    <location>
        <begin position="148"/>
        <end position="170"/>
    </location>
</feature>
<evidence type="ECO:0000256" key="5">
    <source>
        <dbReference type="ARBA" id="ARBA00022982"/>
    </source>
</evidence>
<evidence type="ECO:0000313" key="10">
    <source>
        <dbReference type="EMBL" id="TBR82267.1"/>
    </source>
</evidence>
<dbReference type="GO" id="GO:0005886">
    <property type="term" value="C:plasma membrane"/>
    <property type="evidence" value="ECO:0007669"/>
    <property type="project" value="TreeGrafter"/>
</dbReference>
<keyword evidence="8" id="KW-0812">Transmembrane</keyword>
<evidence type="ECO:0000256" key="8">
    <source>
        <dbReference type="SAM" id="Phobius"/>
    </source>
</evidence>
<comment type="caution">
    <text evidence="10">The sequence shown here is derived from an EMBL/GenBank/DDBJ whole genome shotgun (WGS) entry which is preliminary data.</text>
</comment>
<keyword evidence="5" id="KW-0249">Electron transport</keyword>
<keyword evidence="7" id="KW-0411">Iron-sulfur</keyword>
<keyword evidence="2" id="KW-0004">4Fe-4S</keyword>
<evidence type="ECO:0000256" key="3">
    <source>
        <dbReference type="ARBA" id="ARBA00022723"/>
    </source>
</evidence>
<dbReference type="Proteomes" id="UP000292583">
    <property type="component" value="Unassembled WGS sequence"/>
</dbReference>
<feature type="transmembrane region" description="Helical" evidence="8">
    <location>
        <begin position="9"/>
        <end position="27"/>
    </location>
</feature>
<dbReference type="OrthoDB" id="9784262at2"/>
<dbReference type="GO" id="GO:0051539">
    <property type="term" value="F:4 iron, 4 sulfur cluster binding"/>
    <property type="evidence" value="ECO:0007669"/>
    <property type="project" value="UniProtKB-KW"/>
</dbReference>
<keyword evidence="11" id="KW-1185">Reference proteome</keyword>
<evidence type="ECO:0000256" key="1">
    <source>
        <dbReference type="ARBA" id="ARBA00022448"/>
    </source>
</evidence>
<dbReference type="InterPro" id="IPR051684">
    <property type="entry name" value="Electron_Trans/Redox"/>
</dbReference>
<dbReference type="NCBIfam" id="NF007013">
    <property type="entry name" value="PRK09477.1"/>
    <property type="match status" value="1"/>
</dbReference>
<dbReference type="RefSeq" id="WP_131186332.1">
    <property type="nucleotide sequence ID" value="NZ_QPGR01000001.1"/>
</dbReference>
<keyword evidence="8" id="KW-1133">Transmembrane helix</keyword>
<dbReference type="Pfam" id="PF13237">
    <property type="entry name" value="Fer4_10"/>
    <property type="match status" value="1"/>
</dbReference>
<evidence type="ECO:0000313" key="11">
    <source>
        <dbReference type="Proteomes" id="UP000292583"/>
    </source>
</evidence>
<feature type="transmembrane region" description="Helical" evidence="8">
    <location>
        <begin position="47"/>
        <end position="73"/>
    </location>
</feature>
<evidence type="ECO:0000256" key="4">
    <source>
        <dbReference type="ARBA" id="ARBA00022737"/>
    </source>
</evidence>
<keyword evidence="3" id="KW-0479">Metal-binding</keyword>
<feature type="transmembrane region" description="Helical" evidence="8">
    <location>
        <begin position="80"/>
        <end position="98"/>
    </location>
</feature>
<proteinExistence type="predicted"/>
<feature type="domain" description="4Fe-4S ferredoxin-type" evidence="9">
    <location>
        <begin position="226"/>
        <end position="255"/>
    </location>
</feature>
<dbReference type="InterPro" id="IPR017896">
    <property type="entry name" value="4Fe4S_Fe-S-bd"/>
</dbReference>
<dbReference type="EMBL" id="QPGR01000001">
    <property type="protein sequence ID" value="TBR82267.1"/>
    <property type="molecule type" value="Genomic_DNA"/>
</dbReference>
<dbReference type="NCBIfam" id="TIGR02163">
    <property type="entry name" value="napH"/>
    <property type="match status" value="1"/>
</dbReference>
<evidence type="ECO:0000256" key="6">
    <source>
        <dbReference type="ARBA" id="ARBA00023004"/>
    </source>
</evidence>
<keyword evidence="1" id="KW-0813">Transport</keyword>
<dbReference type="Gene3D" id="3.30.70.20">
    <property type="match status" value="1"/>
</dbReference>
<sequence length="260" mass="29523">MKYLILRRFIQIAILFLFSFSGAHFILNGNLSSSVLFSTIPLSDPFAILQIFLASLSVDITMLLGALVILMLYGVFLGRAFCSWVCPVNLITDFSAFMRRKLNFKTSKFLILNKNLRYFILVLVLILSFIFSLPVFENFSYIGIIHRGIIFGGTSWIFVAFIIFCIDTFLSSRAICSHICPLGAFYAVVSRFAILKVEHNVDNCTKCYRCVNICPEKQVLWMIAKKSASVTSGECIRCARCIEVCDDNALNFNIFDLRKK</sequence>
<evidence type="ECO:0000259" key="9">
    <source>
        <dbReference type="PROSITE" id="PS51379"/>
    </source>
</evidence>
<evidence type="ECO:0000256" key="7">
    <source>
        <dbReference type="ARBA" id="ARBA00023014"/>
    </source>
</evidence>
<protein>
    <submittedName>
        <fullName evidence="10">Quinol dehydrogenase ferredoxin subunit NapH</fullName>
    </submittedName>
</protein>